<dbReference type="Proteomes" id="UP001301326">
    <property type="component" value="Chromosome"/>
</dbReference>
<reference evidence="2" key="1">
    <citation type="journal article" date="2023" name="Int. J. Mol. Sci.">
        <title>Metagenomics Revealed a New Genus 'Candidatus Thiocaldithrix dubininis' gen. nov., sp. nov. and a New Species 'Candidatus Thiothrix putei' sp. nov. in the Family Thiotrichaceae, Some Members of Which Have Traits of Both Na+- and H+-Motive Energetics.</title>
        <authorList>
            <person name="Ravin N.V."/>
            <person name="Muntyan M.S."/>
            <person name="Smolyakov D.D."/>
            <person name="Rudenko T.S."/>
            <person name="Beletsky A.V."/>
            <person name="Mardanov A.V."/>
            <person name="Grabovich M.Y."/>
        </authorList>
    </citation>
    <scope>NUCLEOTIDE SEQUENCE</scope>
    <source>
        <strain evidence="2">GKL-02</strain>
    </source>
</reference>
<evidence type="ECO:0000313" key="2">
    <source>
        <dbReference type="EMBL" id="WGZ93380.1"/>
    </source>
</evidence>
<protein>
    <submittedName>
        <fullName evidence="2">Uncharacterized protein</fullName>
    </submittedName>
</protein>
<keyword evidence="1" id="KW-0472">Membrane</keyword>
<name>A0AA95HAJ0_9GAMM</name>
<keyword evidence="1" id="KW-0812">Transmembrane</keyword>
<dbReference type="EMBL" id="CP124756">
    <property type="protein sequence ID" value="WGZ93380.1"/>
    <property type="molecule type" value="Genomic_DNA"/>
</dbReference>
<dbReference type="AlphaFoldDB" id="A0AA95HAJ0"/>
<proteinExistence type="predicted"/>
<feature type="transmembrane region" description="Helical" evidence="1">
    <location>
        <begin position="6"/>
        <end position="32"/>
    </location>
</feature>
<reference evidence="2" key="2">
    <citation type="submission" date="2023-04" db="EMBL/GenBank/DDBJ databases">
        <authorList>
            <person name="Beletskiy A.V."/>
            <person name="Mardanov A.V."/>
            <person name="Ravin N.V."/>
        </authorList>
    </citation>
    <scope>NUCLEOTIDE SEQUENCE</scope>
    <source>
        <strain evidence="2">GKL-02</strain>
    </source>
</reference>
<sequence>MKGFFVIGLVLSFLTGGLALIPFLIILIFVGYESENDVSANYSKEAAKKRAFANQDDEPENLDRMMALLDGYDNED</sequence>
<dbReference type="KEGG" id="tput:QJT81_16425"/>
<keyword evidence="1" id="KW-1133">Transmembrane helix</keyword>
<accession>A0AA95HAJ0</accession>
<evidence type="ECO:0000256" key="1">
    <source>
        <dbReference type="SAM" id="Phobius"/>
    </source>
</evidence>
<gene>
    <name evidence="2" type="ORF">QJT81_16425</name>
</gene>
<organism evidence="2">
    <name type="scientific">Candidatus Thiothrix putei</name>
    <dbReference type="NCBI Taxonomy" id="3080811"/>
    <lineage>
        <taxon>Bacteria</taxon>
        <taxon>Pseudomonadati</taxon>
        <taxon>Pseudomonadota</taxon>
        <taxon>Gammaproteobacteria</taxon>
        <taxon>Thiotrichales</taxon>
        <taxon>Thiotrichaceae</taxon>
        <taxon>Thiothrix</taxon>
    </lineage>
</organism>